<organism evidence="1 2">
    <name type="scientific">Pseudomonas fluorescens</name>
    <dbReference type="NCBI Taxonomy" id="294"/>
    <lineage>
        <taxon>Bacteria</taxon>
        <taxon>Pseudomonadati</taxon>
        <taxon>Pseudomonadota</taxon>
        <taxon>Gammaproteobacteria</taxon>
        <taxon>Pseudomonadales</taxon>
        <taxon>Pseudomonadaceae</taxon>
        <taxon>Pseudomonas</taxon>
    </lineage>
</organism>
<name>A0A5E7RC69_PSEFL</name>
<gene>
    <name evidence="1" type="ORF">PS922_00884</name>
</gene>
<protein>
    <submittedName>
        <fullName evidence="1">Uncharacterized protein</fullName>
    </submittedName>
</protein>
<accession>A0A5E7RC69</accession>
<sequence>MFRTNIEDIEGKPGMYGQGLAHWHGISRALNIHWYHVCVKERLEGRFVSTTELLNDETRLLEVLKLQNEDYVITEIQGFIPPWMTGSKSWRLETLNAVSIGYDRNGVVVCLLETEDGEIYADTHVRSFDPKSLTNVRKIY</sequence>
<reference evidence="1 2" key="1">
    <citation type="submission" date="2019-09" db="EMBL/GenBank/DDBJ databases">
        <authorList>
            <person name="Chandra G."/>
            <person name="Truman W A."/>
        </authorList>
    </citation>
    <scope>NUCLEOTIDE SEQUENCE [LARGE SCALE GENOMIC DNA]</scope>
    <source>
        <strain evidence="1">PS922</strain>
    </source>
</reference>
<proteinExistence type="predicted"/>
<dbReference type="Proteomes" id="UP000325565">
    <property type="component" value="Unassembled WGS sequence"/>
</dbReference>
<evidence type="ECO:0000313" key="1">
    <source>
        <dbReference type="EMBL" id="VVP71544.1"/>
    </source>
</evidence>
<dbReference type="RefSeq" id="WP_191622217.1">
    <property type="nucleotide sequence ID" value="NZ_CABVJB010000001.1"/>
</dbReference>
<evidence type="ECO:0000313" key="2">
    <source>
        <dbReference type="Proteomes" id="UP000325565"/>
    </source>
</evidence>
<dbReference type="EMBL" id="CABVJB010000001">
    <property type="protein sequence ID" value="VVP71544.1"/>
    <property type="molecule type" value="Genomic_DNA"/>
</dbReference>
<dbReference type="AlphaFoldDB" id="A0A5E7RC69"/>